<dbReference type="EMBL" id="CAEZZU010000134">
    <property type="protein sequence ID" value="CAB4782307.1"/>
    <property type="molecule type" value="Genomic_DNA"/>
</dbReference>
<organism evidence="1">
    <name type="scientific">freshwater metagenome</name>
    <dbReference type="NCBI Taxonomy" id="449393"/>
    <lineage>
        <taxon>unclassified sequences</taxon>
        <taxon>metagenomes</taxon>
        <taxon>ecological metagenomes</taxon>
    </lineage>
</organism>
<evidence type="ECO:0000313" key="1">
    <source>
        <dbReference type="EMBL" id="CAB4782307.1"/>
    </source>
</evidence>
<name>A0A6J6WJA0_9ZZZZ</name>
<reference evidence="1" key="1">
    <citation type="submission" date="2020-05" db="EMBL/GenBank/DDBJ databases">
        <authorList>
            <person name="Chiriac C."/>
            <person name="Salcher M."/>
            <person name="Ghai R."/>
            <person name="Kavagutti S V."/>
        </authorList>
    </citation>
    <scope>NUCLEOTIDE SEQUENCE</scope>
</reference>
<dbReference type="AlphaFoldDB" id="A0A6J6WJA0"/>
<gene>
    <name evidence="1" type="ORF">UFOPK2925_00940</name>
</gene>
<protein>
    <submittedName>
        <fullName evidence="1">Unannotated protein</fullName>
    </submittedName>
</protein>
<accession>A0A6J6WJA0</accession>
<proteinExistence type="predicted"/>
<sequence>MRRDRDGLETDHPFAKALDRLVTEQVSPLIDAEMKLESKDKQASEQTRSDLLAASRIIGKALAEDLKELDDPTGLGGPDPLGTELDAIAIIPPRKTVLPGALTSFTVVHLTELAGELLATTADGDVAEIKSQPTVSRPSEIRPGYSVSTLRVTGGAEGQTEIKVATANHMAIATLTVADRFIPEADPPTKFRFAANRFTATQRKTRSISIIAPVDHNVSEVTVSCENSNVVVSPATALLKLNNSGWLEAQVTITSQLAPLETKLNANSGEATDQAKLLVVEPNDPAAFGLDIQLTAAAHRDRAQVTAEDPGIKIIIFGGNEVLKKHLGKHSEESGFEGESTPTTRALIAEIIADALASFMTERADERHHERFPDAAAVLSERRRYLNKYLLLAQVLTPTTSI</sequence>